<sequence>MSAIKLVPALLGAAACFSLPATTPATANLSPQAMRLLDPSAMFLQSCGQTARSMLPERVQFAQAGDMEAWYKTRPPLYDDLGGIGFEITTASEEAQRYFNQGFALLYGFNHQEAIRAFREAQRLDPDCAMCFWGEAFAHGPNINAPMDPRVLGATRAALARAEELKIGASERERMLIDAVAIRYRNGAQTDLQADAQSDEDAFADAMLQVAAAYPLDDHIAAIAAEAQMNTQPWDYWGAGGFTPKGRIGHALRLVEGIIARDPNHAQASHLYIHLMESSANPAQAEAAADRLAAPLVPNSGHLVHMPAHLYYRIGRFADSIRANVEAARVDEEYLATSPIQGLYRFGYYPHNVHFIVTSAQMAGDMETALSQAEKLREILSVEVTSQFPWTQPVDAAPYFAYAQFGTPEDILALEAPDSRLPYVVAAHHYARAVAYALLRDEASFAAELTAMRALGAETDWSAMIDGGVPVPVLLALADKVAQARLHLANNAPERAIPLLEEARALEADVNYMEPPYWYYPVSQTLGAAHYMTGDAAKARDAFRAALVTQPGNGWALWGLARAEEALSRPASAAAAEAAFAKAWLGEPGWLSMARL</sequence>
<dbReference type="Pfam" id="PF07719">
    <property type="entry name" value="TPR_2"/>
    <property type="match status" value="1"/>
</dbReference>
<keyword evidence="2 3" id="KW-0802">TPR repeat</keyword>
<evidence type="ECO:0000256" key="2">
    <source>
        <dbReference type="ARBA" id="ARBA00022803"/>
    </source>
</evidence>
<evidence type="ECO:0000256" key="1">
    <source>
        <dbReference type="ARBA" id="ARBA00022737"/>
    </source>
</evidence>
<dbReference type="EMBL" id="NFZT01000001">
    <property type="protein sequence ID" value="OWV32805.1"/>
    <property type="molecule type" value="Genomic_DNA"/>
</dbReference>
<keyword evidence="4" id="KW-0732">Signal</keyword>
<comment type="caution">
    <text evidence="5">The sequence shown here is derived from an EMBL/GenBank/DDBJ whole genome shotgun (WGS) entry which is preliminary data.</text>
</comment>
<dbReference type="SUPFAM" id="SSF48452">
    <property type="entry name" value="TPR-like"/>
    <property type="match status" value="2"/>
</dbReference>
<dbReference type="PANTHER" id="PTHR45588">
    <property type="entry name" value="TPR DOMAIN-CONTAINING PROTEIN"/>
    <property type="match status" value="1"/>
</dbReference>
<keyword evidence="6" id="KW-1185">Reference proteome</keyword>
<evidence type="ECO:0008006" key="7">
    <source>
        <dbReference type="Google" id="ProtNLM"/>
    </source>
</evidence>
<evidence type="ECO:0000313" key="6">
    <source>
        <dbReference type="Proteomes" id="UP000198462"/>
    </source>
</evidence>
<gene>
    <name evidence="5" type="ORF">B5C34_04615</name>
</gene>
<protein>
    <recommendedName>
        <fullName evidence="7">TPR repeat protein</fullName>
    </recommendedName>
</protein>
<feature type="repeat" description="TPR" evidence="3">
    <location>
        <begin position="95"/>
        <end position="128"/>
    </location>
</feature>
<dbReference type="RefSeq" id="WP_088711597.1">
    <property type="nucleotide sequence ID" value="NZ_NFZT01000001.1"/>
</dbReference>
<proteinExistence type="predicted"/>
<dbReference type="SMART" id="SM00028">
    <property type="entry name" value="TPR"/>
    <property type="match status" value="2"/>
</dbReference>
<evidence type="ECO:0000313" key="5">
    <source>
        <dbReference type="EMBL" id="OWV32805.1"/>
    </source>
</evidence>
<dbReference type="PROSITE" id="PS51257">
    <property type="entry name" value="PROKAR_LIPOPROTEIN"/>
    <property type="match status" value="1"/>
</dbReference>
<evidence type="ECO:0000256" key="3">
    <source>
        <dbReference type="PROSITE-ProRule" id="PRU00339"/>
    </source>
</evidence>
<keyword evidence="1" id="KW-0677">Repeat</keyword>
<dbReference type="Proteomes" id="UP000198462">
    <property type="component" value="Unassembled WGS sequence"/>
</dbReference>
<reference evidence="6" key="1">
    <citation type="submission" date="2017-05" db="EMBL/GenBank/DDBJ databases">
        <authorList>
            <person name="Lin X."/>
        </authorList>
    </citation>
    <scope>NUCLEOTIDE SEQUENCE [LARGE SCALE GENOMIC DNA]</scope>
    <source>
        <strain evidence="6">JLT2012</strain>
    </source>
</reference>
<dbReference type="Gene3D" id="1.25.40.10">
    <property type="entry name" value="Tetratricopeptide repeat domain"/>
    <property type="match status" value="2"/>
</dbReference>
<dbReference type="PROSITE" id="PS50005">
    <property type="entry name" value="TPR"/>
    <property type="match status" value="1"/>
</dbReference>
<organism evidence="5 6">
    <name type="scientific">Pacificimonas flava</name>
    <dbReference type="NCBI Taxonomy" id="1234595"/>
    <lineage>
        <taxon>Bacteria</taxon>
        <taxon>Pseudomonadati</taxon>
        <taxon>Pseudomonadota</taxon>
        <taxon>Alphaproteobacteria</taxon>
        <taxon>Sphingomonadales</taxon>
        <taxon>Sphingosinicellaceae</taxon>
        <taxon>Pacificimonas</taxon>
    </lineage>
</organism>
<dbReference type="PANTHER" id="PTHR45588:SF1">
    <property type="entry name" value="WW DOMAIN-CONTAINING PROTEIN"/>
    <property type="match status" value="1"/>
</dbReference>
<name>A0A219B393_9SPHN</name>
<dbReference type="InterPro" id="IPR019734">
    <property type="entry name" value="TPR_rpt"/>
</dbReference>
<feature type="chain" id="PRO_5011990506" description="TPR repeat protein" evidence="4">
    <location>
        <begin position="28"/>
        <end position="596"/>
    </location>
</feature>
<accession>A0A219B393</accession>
<feature type="signal peptide" evidence="4">
    <location>
        <begin position="1"/>
        <end position="27"/>
    </location>
</feature>
<dbReference type="AlphaFoldDB" id="A0A219B393"/>
<dbReference type="InterPro" id="IPR011990">
    <property type="entry name" value="TPR-like_helical_dom_sf"/>
</dbReference>
<dbReference type="InterPro" id="IPR013105">
    <property type="entry name" value="TPR_2"/>
</dbReference>
<evidence type="ECO:0000256" key="4">
    <source>
        <dbReference type="SAM" id="SignalP"/>
    </source>
</evidence>